<dbReference type="EMBL" id="JAGIOI010000001">
    <property type="protein sequence ID" value="MBP2414243.1"/>
    <property type="molecule type" value="Genomic_DNA"/>
</dbReference>
<comment type="caution">
    <text evidence="1">The sequence shown here is derived from an EMBL/GenBank/DDBJ whole genome shotgun (WGS) entry which is preliminary data.</text>
</comment>
<dbReference type="RefSeq" id="WP_209681978.1">
    <property type="nucleotide sequence ID" value="NZ_JAGIOI010000001.1"/>
</dbReference>
<proteinExistence type="predicted"/>
<reference evidence="1 2" key="1">
    <citation type="submission" date="2021-03" db="EMBL/GenBank/DDBJ databases">
        <title>Sequencing the genomes of 1000 actinobacteria strains.</title>
        <authorList>
            <person name="Klenk H.-P."/>
        </authorList>
    </citation>
    <scope>NUCLEOTIDE SEQUENCE [LARGE SCALE GENOMIC DNA]</scope>
    <source>
        <strain evidence="1 2">DSM 16005</strain>
    </source>
</reference>
<evidence type="ECO:0000313" key="2">
    <source>
        <dbReference type="Proteomes" id="UP000711614"/>
    </source>
</evidence>
<gene>
    <name evidence="1" type="ORF">JOF48_003042</name>
</gene>
<organism evidence="1 2">
    <name type="scientific">Arthrobacter stackebrandtii</name>
    <dbReference type="NCBI Taxonomy" id="272161"/>
    <lineage>
        <taxon>Bacteria</taxon>
        <taxon>Bacillati</taxon>
        <taxon>Actinomycetota</taxon>
        <taxon>Actinomycetes</taxon>
        <taxon>Micrococcales</taxon>
        <taxon>Micrococcaceae</taxon>
        <taxon>Arthrobacter</taxon>
    </lineage>
</organism>
<keyword evidence="2" id="KW-1185">Reference proteome</keyword>
<keyword evidence="1" id="KW-0670">Pyruvate</keyword>
<dbReference type="Proteomes" id="UP000711614">
    <property type="component" value="Unassembled WGS sequence"/>
</dbReference>
<name>A0ABS4YZN2_9MICC</name>
<protein>
    <submittedName>
        <fullName evidence="1">Pyruvate/oxaloacetate carboxyltransferase</fullName>
    </submittedName>
</protein>
<accession>A0ABS4YZN2</accession>
<evidence type="ECO:0000313" key="1">
    <source>
        <dbReference type="EMBL" id="MBP2414243.1"/>
    </source>
</evidence>
<sequence>MASNLPGVLTRLREVIGAGATILLGSDRRGAFPIAYAACRDAGADWISCRRAPLVETTATPATSTTVRNGKAISVELADETVAIKGYGEA</sequence>